<dbReference type="GO" id="GO:0005096">
    <property type="term" value="F:GTPase activator activity"/>
    <property type="evidence" value="ECO:0007669"/>
    <property type="project" value="InterPro"/>
</dbReference>
<gene>
    <name evidence="3" type="ORF">QCA50_004296</name>
</gene>
<keyword evidence="4" id="KW-1185">Reference proteome</keyword>
<feature type="region of interest" description="Disordered" evidence="1">
    <location>
        <begin position="1"/>
        <end position="328"/>
    </location>
</feature>
<feature type="region of interest" description="Disordered" evidence="1">
    <location>
        <begin position="573"/>
        <end position="597"/>
    </location>
</feature>
<dbReference type="SMART" id="SM00324">
    <property type="entry name" value="RhoGAP"/>
    <property type="match status" value="1"/>
</dbReference>
<sequence length="1431" mass="150181">MDPRPHHPSGDARPSMVVPRPGMDTYPATTTMLGTTSTVPPPAGTTAGPGTQPLNFSSSRSASSLTSSAVSTAPSSLLAPGLLHSNSRQQPDFAPSDHSSSHSYHSPAPIGVAAAPLPSSNGSKNRFFPIPSARSPSPGHMGQSQSGYSTSLSPPNVSSPLASTALSIPNPQPNPSSSASSITSTGGGKLKLGWGRRKKSEDVTALLSTTGGIGNGSGGWGGGGGGGDNKSFMGKGKDRAYSVSSQSSDQHPQNGSSPLVKSNKPLLPIQLSSINVFSRRHTPSPKSPTFTGVQQQPLPPRLTEAQMGKDLPPPPQASTLTPPEHARGSTIVTQGTAAAIQLLQVSEPTSRDSKESKEREAPKESRQSTAREKPDRETKQDWRKSDSTTISHSTIRPGAIGNRSPRPVSLAESSHSGHTIVPVNRRLSALITDAEFATPEEGDLTDSSLEFSTPTLNSQRASPASSVRARNRRSMSLNLVPGSFSPKSKVSAPDAIVIHQPENGLSPLHRTYTETMVTSTSSSTVVGSGLDSPPPTLTRTAVKGFIAPLNPPGAVHSTGSNIRGRLAAWTVNASSKRADRSPSASTPTQPSFRQTTVSITGQTAAGIAMGIGKRAANKVTRVWGGLSASSSSASTHSSTSSMSGTPSSYHSADLGRSTSEQSMPSHSSTSMWKRRRTPNAPSGAWSVTSSLASSSVTDFDSSSGPSLGTRLRGPRRTASGSCVAGGLVFGRELNTCVNDTAIDSMLIAKEFGAPSDEPMATRSLEKRLLPALVVRCAQHLLKWGVQEEGLFRVTGRPAHVAKLRSEFDTGADFNLQESDFSELDPHAVASIFKAYLRELPQPLLTSRLIPLFEAAMNAEIKEATKQGDSADAKAGRPRAGSRGPALPSGPRNGTPIGLRKPPSLSTLAMPSFAGARTLSDETLGKIAGLVAQLPLCNRDLLYTVVELIRATAAAVKETKMTMGNLLLVFCPSLNMSPPLLRVLCEAERIWEGPPKKIEEPAVLDIAAPVLEIVPPAEDAKRSSSSSARSNDAEGNKENVDVNAHVGDAVPRPGMFVRHPVSTFYASALEIPTASTTLERLSSSSNSGPDDGASYVSAFDSCNKSNSATSSLADSPRVPPLSSSTDSLATPSTMSENPSFSSTEPISRQESTGKSEPLPADGPQVADSEEMTFSSLRRPVISGPIPFPVTDSPTSQPSLIRRKSYNLLSFPPLRSESSSGSASPSSPNSQWARRNSRPSLRLLFSKKSSSSLTSPSSAVNSIPPTSALSTTAMYEPSPVSALQQARSATPPVLTTNIPSSPIHLFDPFADGKQKAPGVRVQRVEDDEDLGPLEPPPSVRDRVHSVASTVYSTPEETPVGERLSRAFLSPEDPRSISPSNFARPSSRCSLSPSIDINLEDEAEDDWAASVLAAAGSSVASRRMTLREPVNISS</sequence>
<feature type="compositionally biased region" description="Polar residues" evidence="1">
    <location>
        <begin position="582"/>
        <end position="597"/>
    </location>
</feature>
<feature type="compositionally biased region" description="Polar residues" evidence="1">
    <location>
        <begin position="242"/>
        <end position="260"/>
    </location>
</feature>
<feature type="compositionally biased region" description="Polar residues" evidence="1">
    <location>
        <begin position="287"/>
        <end position="296"/>
    </location>
</feature>
<feature type="compositionally biased region" description="Low complexity" evidence="1">
    <location>
        <begin position="175"/>
        <end position="184"/>
    </location>
</feature>
<dbReference type="PANTHER" id="PTHR12783">
    <property type="entry name" value="RALA BINDING PROTEIN 1 RALBP1"/>
    <property type="match status" value="1"/>
</dbReference>
<dbReference type="GO" id="GO:0007264">
    <property type="term" value="P:small GTPase-mediated signal transduction"/>
    <property type="evidence" value="ECO:0007669"/>
    <property type="project" value="InterPro"/>
</dbReference>
<feature type="compositionally biased region" description="Polar residues" evidence="1">
    <location>
        <begin position="656"/>
        <end position="671"/>
    </location>
</feature>
<feature type="region of interest" description="Disordered" evidence="1">
    <location>
        <begin position="1367"/>
        <end position="1387"/>
    </location>
</feature>
<dbReference type="InterPro" id="IPR039767">
    <property type="entry name" value="RALBP1"/>
</dbReference>
<feature type="region of interest" description="Disordered" evidence="1">
    <location>
        <begin position="627"/>
        <end position="718"/>
    </location>
</feature>
<evidence type="ECO:0000313" key="4">
    <source>
        <dbReference type="Proteomes" id="UP001385951"/>
    </source>
</evidence>
<comment type="caution">
    <text evidence="3">The sequence shown here is derived from an EMBL/GenBank/DDBJ whole genome shotgun (WGS) entry which is preliminary data.</text>
</comment>
<feature type="compositionally biased region" description="Low complexity" evidence="1">
    <location>
        <begin position="34"/>
        <end position="80"/>
    </location>
</feature>
<feature type="region of interest" description="Disordered" evidence="1">
    <location>
        <begin position="1210"/>
        <end position="1236"/>
    </location>
</feature>
<feature type="region of interest" description="Disordered" evidence="1">
    <location>
        <begin position="438"/>
        <end position="470"/>
    </location>
</feature>
<reference evidence="3 4" key="1">
    <citation type="submission" date="2022-09" db="EMBL/GenBank/DDBJ databases">
        <authorList>
            <person name="Palmer J.M."/>
        </authorList>
    </citation>
    <scope>NUCLEOTIDE SEQUENCE [LARGE SCALE GENOMIC DNA]</scope>
    <source>
        <strain evidence="3 4">DSM 7382</strain>
    </source>
</reference>
<feature type="compositionally biased region" description="Basic and acidic residues" evidence="1">
    <location>
        <begin position="863"/>
        <end position="874"/>
    </location>
</feature>
<feature type="compositionally biased region" description="Polar residues" evidence="1">
    <location>
        <begin position="445"/>
        <end position="465"/>
    </location>
</feature>
<dbReference type="PANTHER" id="PTHR12783:SF5">
    <property type="entry name" value="RALA-BINDING PROTEIN 1"/>
    <property type="match status" value="1"/>
</dbReference>
<dbReference type="GO" id="GO:0031267">
    <property type="term" value="F:small GTPase binding"/>
    <property type="evidence" value="ECO:0007669"/>
    <property type="project" value="InterPro"/>
</dbReference>
<feature type="compositionally biased region" description="Polar residues" evidence="1">
    <location>
        <begin position="142"/>
        <end position="166"/>
    </location>
</feature>
<dbReference type="PROSITE" id="PS50238">
    <property type="entry name" value="RHOGAP"/>
    <property type="match status" value="1"/>
</dbReference>
<feature type="compositionally biased region" description="Basic and acidic residues" evidence="1">
    <location>
        <begin position="349"/>
        <end position="386"/>
    </location>
</feature>
<feature type="compositionally biased region" description="Gly residues" evidence="1">
    <location>
        <begin position="211"/>
        <end position="228"/>
    </location>
</feature>
<evidence type="ECO:0000256" key="1">
    <source>
        <dbReference type="SAM" id="MobiDB-lite"/>
    </source>
</evidence>
<feature type="region of interest" description="Disordered" evidence="1">
    <location>
        <begin position="1016"/>
        <end position="1052"/>
    </location>
</feature>
<feature type="compositionally biased region" description="Low complexity" evidence="1">
    <location>
        <begin position="682"/>
        <end position="706"/>
    </location>
</feature>
<protein>
    <recommendedName>
        <fullName evidence="2">Rho-GAP domain-containing protein</fullName>
    </recommendedName>
</protein>
<feature type="region of interest" description="Disordered" evidence="1">
    <location>
        <begin position="1104"/>
        <end position="1169"/>
    </location>
</feature>
<feature type="region of interest" description="Disordered" evidence="1">
    <location>
        <begin position="863"/>
        <end position="899"/>
    </location>
</feature>
<feature type="compositionally biased region" description="Low complexity" evidence="1">
    <location>
        <begin position="1210"/>
        <end position="1228"/>
    </location>
</feature>
<dbReference type="Proteomes" id="UP001385951">
    <property type="component" value="Unassembled WGS sequence"/>
</dbReference>
<feature type="compositionally biased region" description="Low complexity" evidence="1">
    <location>
        <begin position="96"/>
        <end position="106"/>
    </location>
</feature>
<feature type="compositionally biased region" description="Polar residues" evidence="1">
    <location>
        <begin position="1374"/>
        <end position="1387"/>
    </location>
</feature>
<evidence type="ECO:0000313" key="3">
    <source>
        <dbReference type="EMBL" id="KAK7692663.1"/>
    </source>
</evidence>
<name>A0AAW0GGV1_9APHY</name>
<organism evidence="3 4">
    <name type="scientific">Cerrena zonata</name>
    <dbReference type="NCBI Taxonomy" id="2478898"/>
    <lineage>
        <taxon>Eukaryota</taxon>
        <taxon>Fungi</taxon>
        <taxon>Dikarya</taxon>
        <taxon>Basidiomycota</taxon>
        <taxon>Agaricomycotina</taxon>
        <taxon>Agaricomycetes</taxon>
        <taxon>Polyporales</taxon>
        <taxon>Cerrenaceae</taxon>
        <taxon>Cerrena</taxon>
    </lineage>
</organism>
<evidence type="ECO:0000259" key="2">
    <source>
        <dbReference type="PROSITE" id="PS50238"/>
    </source>
</evidence>
<accession>A0AAW0GGV1</accession>
<feature type="domain" description="Rho-GAP" evidence="2">
    <location>
        <begin position="762"/>
        <end position="1013"/>
    </location>
</feature>
<dbReference type="SUPFAM" id="SSF48350">
    <property type="entry name" value="GTPase activation domain, GAP"/>
    <property type="match status" value="1"/>
</dbReference>
<dbReference type="Pfam" id="PF00620">
    <property type="entry name" value="RhoGAP"/>
    <property type="match status" value="2"/>
</dbReference>
<feature type="compositionally biased region" description="Low complexity" evidence="1">
    <location>
        <begin position="627"/>
        <end position="651"/>
    </location>
</feature>
<feature type="region of interest" description="Disordered" evidence="1">
    <location>
        <begin position="344"/>
        <end position="417"/>
    </location>
</feature>
<feature type="compositionally biased region" description="Polar residues" evidence="1">
    <location>
        <begin position="1120"/>
        <end position="1153"/>
    </location>
</feature>
<proteinExistence type="predicted"/>
<dbReference type="EMBL" id="JASBNA010000004">
    <property type="protein sequence ID" value="KAK7692663.1"/>
    <property type="molecule type" value="Genomic_DNA"/>
</dbReference>
<dbReference type="InterPro" id="IPR000198">
    <property type="entry name" value="RhoGAP_dom"/>
</dbReference>
<feature type="compositionally biased region" description="Basic and acidic residues" evidence="1">
    <location>
        <begin position="1"/>
        <end position="10"/>
    </location>
</feature>
<feature type="compositionally biased region" description="Basic and acidic residues" evidence="1">
    <location>
        <begin position="1030"/>
        <end position="1039"/>
    </location>
</feature>
<dbReference type="Gene3D" id="1.10.555.10">
    <property type="entry name" value="Rho GTPase activation protein"/>
    <property type="match status" value="1"/>
</dbReference>
<dbReference type="InterPro" id="IPR008936">
    <property type="entry name" value="Rho_GTPase_activation_prot"/>
</dbReference>